<feature type="region of interest" description="Disordered" evidence="1">
    <location>
        <begin position="1"/>
        <end position="20"/>
    </location>
</feature>
<evidence type="ECO:0000313" key="2">
    <source>
        <dbReference type="EMBL" id="TMR23894.1"/>
    </source>
</evidence>
<evidence type="ECO:0000313" key="3">
    <source>
        <dbReference type="Proteomes" id="UP000306628"/>
    </source>
</evidence>
<dbReference type="EMBL" id="VCKX01000249">
    <property type="protein sequence ID" value="TMR23894.1"/>
    <property type="molecule type" value="Genomic_DNA"/>
</dbReference>
<dbReference type="Proteomes" id="UP000306628">
    <property type="component" value="Unassembled WGS sequence"/>
</dbReference>
<sequence>MAPVPNPRHEELQQAVTEARSHLDRLETALDPAYQQFTGQAIWVGRTAQGFARELTGHRARVKAVARDVLDTLEAELRGTPREVSPGEARNS</sequence>
<dbReference type="OrthoDB" id="3543005at2"/>
<gene>
    <name evidence="2" type="ORF">ETD85_47360</name>
</gene>
<reference evidence="2 3" key="1">
    <citation type="submission" date="2019-05" db="EMBL/GenBank/DDBJ databases">
        <title>Draft genome sequence of Nonomuraea zeae DSM 100528.</title>
        <authorList>
            <person name="Saricaoglu S."/>
            <person name="Isik K."/>
        </authorList>
    </citation>
    <scope>NUCLEOTIDE SEQUENCE [LARGE SCALE GENOMIC DNA]</scope>
    <source>
        <strain evidence="2 3">DSM 100528</strain>
    </source>
</reference>
<proteinExistence type="predicted"/>
<organism evidence="2 3">
    <name type="scientific">Nonomuraea zeae</name>
    <dbReference type="NCBI Taxonomy" id="1642303"/>
    <lineage>
        <taxon>Bacteria</taxon>
        <taxon>Bacillati</taxon>
        <taxon>Actinomycetota</taxon>
        <taxon>Actinomycetes</taxon>
        <taxon>Streptosporangiales</taxon>
        <taxon>Streptosporangiaceae</taxon>
        <taxon>Nonomuraea</taxon>
    </lineage>
</organism>
<dbReference type="RefSeq" id="WP_138696419.1">
    <property type="nucleotide sequence ID" value="NZ_JBHSAZ010000030.1"/>
</dbReference>
<accession>A0A5S4FU27</accession>
<comment type="caution">
    <text evidence="2">The sequence shown here is derived from an EMBL/GenBank/DDBJ whole genome shotgun (WGS) entry which is preliminary data.</text>
</comment>
<keyword evidence="3" id="KW-1185">Reference proteome</keyword>
<dbReference type="AlphaFoldDB" id="A0A5S4FU27"/>
<evidence type="ECO:0000256" key="1">
    <source>
        <dbReference type="SAM" id="MobiDB-lite"/>
    </source>
</evidence>
<name>A0A5S4FU27_9ACTN</name>
<protein>
    <submittedName>
        <fullName evidence="2">Uncharacterized protein</fullName>
    </submittedName>
</protein>